<reference evidence="1 2" key="1">
    <citation type="submission" date="2019-02" db="EMBL/GenBank/DDBJ databases">
        <title>Genome sequencing of the rare red list fungi Hericium alpestre (H. flagellum).</title>
        <authorList>
            <person name="Buettner E."/>
            <person name="Kellner H."/>
        </authorList>
    </citation>
    <scope>NUCLEOTIDE SEQUENCE [LARGE SCALE GENOMIC DNA]</scope>
    <source>
        <strain evidence="1 2">DSM 108284</strain>
    </source>
</reference>
<accession>A0A4Y9ZGE3</accession>
<dbReference type="EMBL" id="SFCI01002653">
    <property type="protein sequence ID" value="TFY73662.1"/>
    <property type="molecule type" value="Genomic_DNA"/>
</dbReference>
<gene>
    <name evidence="1" type="ORF">EWM64_g10349</name>
</gene>
<dbReference type="Proteomes" id="UP000298061">
    <property type="component" value="Unassembled WGS sequence"/>
</dbReference>
<organism evidence="1 2">
    <name type="scientific">Hericium alpestre</name>
    <dbReference type="NCBI Taxonomy" id="135208"/>
    <lineage>
        <taxon>Eukaryota</taxon>
        <taxon>Fungi</taxon>
        <taxon>Dikarya</taxon>
        <taxon>Basidiomycota</taxon>
        <taxon>Agaricomycotina</taxon>
        <taxon>Agaricomycetes</taxon>
        <taxon>Russulales</taxon>
        <taxon>Hericiaceae</taxon>
        <taxon>Hericium</taxon>
    </lineage>
</organism>
<protein>
    <submittedName>
        <fullName evidence="1">Uncharacterized protein</fullName>
    </submittedName>
</protein>
<dbReference type="AlphaFoldDB" id="A0A4Y9ZGE3"/>
<proteinExistence type="predicted"/>
<evidence type="ECO:0000313" key="1">
    <source>
        <dbReference type="EMBL" id="TFY73662.1"/>
    </source>
</evidence>
<keyword evidence="2" id="KW-1185">Reference proteome</keyword>
<sequence length="138" mass="15632">KAHGAQLGKPSSEKPVENTVYLGLPFLRCAAVADIEHDANKSRVTKGRYFHVIQDSRDWDDKLGEVREEEREFWEEYFVKHGRPGAASLADIERADDGGQVHGPLGWAFELSLVETEHVEDDIEEVEEIVVCCDEMHL</sequence>
<evidence type="ECO:0000313" key="2">
    <source>
        <dbReference type="Proteomes" id="UP000298061"/>
    </source>
</evidence>
<comment type="caution">
    <text evidence="1">The sequence shown here is derived from an EMBL/GenBank/DDBJ whole genome shotgun (WGS) entry which is preliminary data.</text>
</comment>
<feature type="non-terminal residue" evidence="1">
    <location>
        <position position="1"/>
    </location>
</feature>
<name>A0A4Y9ZGE3_9AGAM</name>